<dbReference type="NCBIfam" id="TIGR02246">
    <property type="entry name" value="SgcJ/EcaC family oxidoreductase"/>
    <property type="match status" value="1"/>
</dbReference>
<gene>
    <name evidence="2" type="ORF">LZC95_25615</name>
</gene>
<name>A0ABZ2KT72_9BACT</name>
<reference evidence="2 3" key="1">
    <citation type="submission" date="2021-12" db="EMBL/GenBank/DDBJ databases">
        <title>Discovery of the Pendulisporaceae a myxobacterial family with distinct sporulation behavior and unique specialized metabolism.</title>
        <authorList>
            <person name="Garcia R."/>
            <person name="Popoff A."/>
            <person name="Bader C.D."/>
            <person name="Loehr J."/>
            <person name="Walesch S."/>
            <person name="Walt C."/>
            <person name="Boldt J."/>
            <person name="Bunk B."/>
            <person name="Haeckl F.J.F.P.J."/>
            <person name="Gunesch A.P."/>
            <person name="Birkelbach J."/>
            <person name="Nuebel U."/>
            <person name="Pietschmann T."/>
            <person name="Bach T."/>
            <person name="Mueller R."/>
        </authorList>
    </citation>
    <scope>NUCLEOTIDE SEQUENCE [LARGE SCALE GENOMIC DNA]</scope>
    <source>
        <strain evidence="2 3">MSr12523</strain>
    </source>
</reference>
<dbReference type="InterPro" id="IPR027843">
    <property type="entry name" value="DUF4440"/>
</dbReference>
<dbReference type="SUPFAM" id="SSF54427">
    <property type="entry name" value="NTF2-like"/>
    <property type="match status" value="1"/>
</dbReference>
<dbReference type="Gene3D" id="3.10.450.50">
    <property type="match status" value="1"/>
</dbReference>
<dbReference type="InterPro" id="IPR032710">
    <property type="entry name" value="NTF2-like_dom_sf"/>
</dbReference>
<evidence type="ECO:0000313" key="2">
    <source>
        <dbReference type="EMBL" id="WXB00180.1"/>
    </source>
</evidence>
<dbReference type="Proteomes" id="UP001379533">
    <property type="component" value="Chromosome"/>
</dbReference>
<dbReference type="RefSeq" id="WP_394850822.1">
    <property type="nucleotide sequence ID" value="NZ_CP089982.1"/>
</dbReference>
<sequence>MRTASTEQGSRQGDEQAIHALLERQAKAWNDADADAFGETFTEDSRYIAFFGGIYRGRSEIVASHRLLWKGILKGTRMHTEVLEIRFVNPDVAIVITRGEVAKRPPKRLPKVQSQVAVRDREAQWRFAHFQNTKRLRAMEWLTYRLGVDAIPSLDR</sequence>
<proteinExistence type="predicted"/>
<feature type="domain" description="DUF4440" evidence="1">
    <location>
        <begin position="18"/>
        <end position="126"/>
    </location>
</feature>
<evidence type="ECO:0000313" key="3">
    <source>
        <dbReference type="Proteomes" id="UP001379533"/>
    </source>
</evidence>
<dbReference type="Pfam" id="PF14534">
    <property type="entry name" value="DUF4440"/>
    <property type="match status" value="1"/>
</dbReference>
<accession>A0ABZ2KT72</accession>
<evidence type="ECO:0000259" key="1">
    <source>
        <dbReference type="Pfam" id="PF14534"/>
    </source>
</evidence>
<dbReference type="InterPro" id="IPR011944">
    <property type="entry name" value="Steroid_delta5-4_isomerase"/>
</dbReference>
<dbReference type="EMBL" id="CP089982">
    <property type="protein sequence ID" value="WXB00180.1"/>
    <property type="molecule type" value="Genomic_DNA"/>
</dbReference>
<protein>
    <submittedName>
        <fullName evidence="2">SgcJ/EcaC family oxidoreductase</fullName>
    </submittedName>
</protein>
<organism evidence="2 3">
    <name type="scientific">Pendulispora brunnea</name>
    <dbReference type="NCBI Taxonomy" id="2905690"/>
    <lineage>
        <taxon>Bacteria</taxon>
        <taxon>Pseudomonadati</taxon>
        <taxon>Myxococcota</taxon>
        <taxon>Myxococcia</taxon>
        <taxon>Myxococcales</taxon>
        <taxon>Sorangiineae</taxon>
        <taxon>Pendulisporaceae</taxon>
        <taxon>Pendulispora</taxon>
    </lineage>
</organism>
<keyword evidence="3" id="KW-1185">Reference proteome</keyword>